<keyword evidence="13" id="KW-1185">Reference proteome</keyword>
<comment type="similarity">
    <text evidence="2">Belongs to the type IA topoisomerase family.</text>
</comment>
<dbReference type="InterPro" id="IPR003601">
    <property type="entry name" value="Topo_IA_2"/>
</dbReference>
<dbReference type="GO" id="GO:0003917">
    <property type="term" value="F:DNA topoisomerase type I (single strand cut, ATP-independent) activity"/>
    <property type="evidence" value="ECO:0007669"/>
    <property type="project" value="UniProtKB-EC"/>
</dbReference>
<dbReference type="InterPro" id="IPR003602">
    <property type="entry name" value="Topo_IA_DNA-bd_dom"/>
</dbReference>
<dbReference type="InterPro" id="IPR006171">
    <property type="entry name" value="TOPRIM_dom"/>
</dbReference>
<evidence type="ECO:0000256" key="9">
    <source>
        <dbReference type="ARBA" id="ARBA00032235"/>
    </source>
</evidence>
<name>B1ZV49_OPITP</name>
<dbReference type="eggNOG" id="COG0550">
    <property type="taxonomic scope" value="Bacteria"/>
</dbReference>
<dbReference type="InterPro" id="IPR013497">
    <property type="entry name" value="Topo_IA_cen"/>
</dbReference>
<dbReference type="PANTHER" id="PTHR11390">
    <property type="entry name" value="PROKARYOTIC DNA TOPOISOMERASE"/>
    <property type="match status" value="1"/>
</dbReference>
<sequence>MPKILIVAEKPDVGRTLAAALLGRTFSGMGPHRGTLPTGEELTVVTARGHLFELAPPEAYDPKYAAWIVHDLPITPSTRWDFQQVPREDAANYIRILRDEIAAHLNDEIVNACDAGREGEVIFRKVMRGCGAKRSARYTRMWAQVMTEEGLREAFAQRAPSANYNGLGEAGFSRDEADWLVGMNVTVLATKTLPRGRGNWKVWSVGRVQTPTLALVDTRDRLIADFKPQPFWEAFGGFGDVEAKADLDAYAESADRPKLLGSPEVNTERSKKVFWSQEKANAFAAAAKAPPTYTVADKKGTRTERPPLPFDLQEVQKLCSKRRGLTGTESLAVLQDLYEKRKLLSYPRTDSRYLPTKLKARLHADLARVLAAVKATHPQLHLASQELMPAEVAAKARAFDDAKVSDHYGIVPTGATAGIAELEGHELFVFLAVLQMTLMALDEPARYQTVTRRYTQEGGAGPYAPAVFRTTREEIEVPGFTRWRKETEKKSAPLPAAQSSQATLDAVTLKELRTNPPDPYTDATLLDAMKYAGETVDPELDPEQADALIEVMKDRGIGTPATRAGIIDKLVARQFLERQGKAIVTTENGRQLIRELRARAPDFLSAQLTAEWELVLKQMERGEAKLNRGQFLDALLAQVVTLKQAFLAKTSRDIETAAVPVTEGTPVADAVCPKSQQPLLDRGPFFEAPGFPGLRLWKRAFGRTFSAAEYVALLTAVAAGKPHHVTGMKSGQGREFAADLVLNADGTKLEIHRPEPKKVKGVKCPKSGKLLLDHGTFFEASGWPGVRLYKNAFGRVFAAEDYLPILEGWKAGTPIVVTGLVSAKTGNPYSAKLVLDAATKKVRLEFGKDEPRAER</sequence>
<dbReference type="HOGENOM" id="CLU_002929_5_2_0"/>
<evidence type="ECO:0000259" key="11">
    <source>
        <dbReference type="PROSITE" id="PS52039"/>
    </source>
</evidence>
<dbReference type="Gene3D" id="1.10.290.10">
    <property type="entry name" value="Topoisomerase I, domain 4"/>
    <property type="match status" value="1"/>
</dbReference>
<protein>
    <recommendedName>
        <fullName evidence="3">DNA topoisomerase</fullName>
        <ecNumber evidence="3">5.6.2.1</ecNumber>
    </recommendedName>
    <alternativeName>
        <fullName evidence="10">Omega-protein</fullName>
    </alternativeName>
    <alternativeName>
        <fullName evidence="9">Relaxing enzyme</fullName>
    </alternativeName>
    <alternativeName>
        <fullName evidence="7">Swivelase</fullName>
    </alternativeName>
    <alternativeName>
        <fullName evidence="8">Untwisting enzyme</fullName>
    </alternativeName>
</protein>
<dbReference type="EC" id="5.6.2.1" evidence="3"/>
<evidence type="ECO:0000256" key="10">
    <source>
        <dbReference type="ARBA" id="ARBA00032877"/>
    </source>
</evidence>
<dbReference type="SMART" id="SM00436">
    <property type="entry name" value="TOP1Bc"/>
    <property type="match status" value="1"/>
</dbReference>
<evidence type="ECO:0000313" key="13">
    <source>
        <dbReference type="Proteomes" id="UP000007013"/>
    </source>
</evidence>
<dbReference type="GO" id="GO:0006310">
    <property type="term" value="P:DNA recombination"/>
    <property type="evidence" value="ECO:0007669"/>
    <property type="project" value="TreeGrafter"/>
</dbReference>
<dbReference type="Pfam" id="PF01131">
    <property type="entry name" value="Topoisom_bac"/>
    <property type="match status" value="1"/>
</dbReference>
<dbReference type="Gene3D" id="2.70.20.10">
    <property type="entry name" value="Topoisomerase I, domain 3"/>
    <property type="match status" value="1"/>
</dbReference>
<dbReference type="PROSITE" id="PS00396">
    <property type="entry name" value="TOPO_IA_1"/>
    <property type="match status" value="1"/>
</dbReference>
<evidence type="ECO:0000256" key="2">
    <source>
        <dbReference type="ARBA" id="ARBA00009446"/>
    </source>
</evidence>
<dbReference type="Gene3D" id="1.10.460.10">
    <property type="entry name" value="Topoisomerase I, domain 2"/>
    <property type="match status" value="1"/>
</dbReference>
<dbReference type="InterPro" id="IPR023406">
    <property type="entry name" value="Topo_IA_AS"/>
</dbReference>
<dbReference type="PANTHER" id="PTHR11390:SF21">
    <property type="entry name" value="DNA TOPOISOMERASE 3-ALPHA"/>
    <property type="match status" value="1"/>
</dbReference>
<evidence type="ECO:0000256" key="3">
    <source>
        <dbReference type="ARBA" id="ARBA00012891"/>
    </source>
</evidence>
<comment type="catalytic activity">
    <reaction evidence="1">
        <text>ATP-independent breakage of single-stranded DNA, followed by passage and rejoining.</text>
        <dbReference type="EC" id="5.6.2.1"/>
    </reaction>
</comment>
<evidence type="ECO:0000256" key="8">
    <source>
        <dbReference type="ARBA" id="ARBA00031985"/>
    </source>
</evidence>
<dbReference type="Gene3D" id="3.40.50.140">
    <property type="match status" value="1"/>
</dbReference>
<dbReference type="GO" id="GO:0006265">
    <property type="term" value="P:DNA topological change"/>
    <property type="evidence" value="ECO:0007669"/>
    <property type="project" value="InterPro"/>
</dbReference>
<dbReference type="Proteomes" id="UP000007013">
    <property type="component" value="Chromosome"/>
</dbReference>
<evidence type="ECO:0000313" key="12">
    <source>
        <dbReference type="EMBL" id="ACB76716.1"/>
    </source>
</evidence>
<feature type="domain" description="Topo IA-type catalytic" evidence="11">
    <location>
        <begin position="164"/>
        <end position="641"/>
    </location>
</feature>
<dbReference type="AlphaFoldDB" id="B1ZV49"/>
<dbReference type="PROSITE" id="PS52039">
    <property type="entry name" value="TOPO_IA_2"/>
    <property type="match status" value="1"/>
</dbReference>
<dbReference type="InterPro" id="IPR013826">
    <property type="entry name" value="Topo_IA_cen_sub3"/>
</dbReference>
<proteinExistence type="inferred from homology"/>
<dbReference type="InterPro" id="IPR000380">
    <property type="entry name" value="Topo_IA"/>
</dbReference>
<dbReference type="RefSeq" id="WP_012376245.1">
    <property type="nucleotide sequence ID" value="NC_010571.1"/>
</dbReference>
<dbReference type="SMART" id="SM00437">
    <property type="entry name" value="TOP1Ac"/>
    <property type="match status" value="1"/>
</dbReference>
<dbReference type="EMBL" id="CP001032">
    <property type="protein sequence ID" value="ACB76716.1"/>
    <property type="molecule type" value="Genomic_DNA"/>
</dbReference>
<reference evidence="12 13" key="1">
    <citation type="journal article" date="2011" name="J. Bacteriol.">
        <title>Genome sequence of the verrucomicrobium Opitutus terrae PB90-1, an abundant inhabitant of rice paddy soil ecosystems.</title>
        <authorList>
            <person name="van Passel M.W."/>
            <person name="Kant R."/>
            <person name="Palva A."/>
            <person name="Copeland A."/>
            <person name="Lucas S."/>
            <person name="Lapidus A."/>
            <person name="Glavina del Rio T."/>
            <person name="Pitluck S."/>
            <person name="Goltsman E."/>
            <person name="Clum A."/>
            <person name="Sun H."/>
            <person name="Schmutz J."/>
            <person name="Larimer F.W."/>
            <person name="Land M.L."/>
            <person name="Hauser L."/>
            <person name="Kyrpides N."/>
            <person name="Mikhailova N."/>
            <person name="Richardson P.P."/>
            <person name="Janssen P.H."/>
            <person name="de Vos W.M."/>
            <person name="Smidt H."/>
        </authorList>
    </citation>
    <scope>NUCLEOTIDE SEQUENCE [LARGE SCALE GENOMIC DNA]</scope>
    <source>
        <strain evidence="13">DSM 11246 / JCM 15787 / PB90-1</strain>
    </source>
</reference>
<dbReference type="InterPro" id="IPR013824">
    <property type="entry name" value="Topo_IA_cen_sub1"/>
</dbReference>
<dbReference type="InterPro" id="IPR034144">
    <property type="entry name" value="TOPRIM_TopoIII"/>
</dbReference>
<dbReference type="InterPro" id="IPR013825">
    <property type="entry name" value="Topo_IA_cen_sub2"/>
</dbReference>
<evidence type="ECO:0000256" key="4">
    <source>
        <dbReference type="ARBA" id="ARBA00023029"/>
    </source>
</evidence>
<dbReference type="CDD" id="cd03362">
    <property type="entry name" value="TOPRIM_TopoIA_TopoIII"/>
    <property type="match status" value="1"/>
</dbReference>
<dbReference type="PRINTS" id="PR00417">
    <property type="entry name" value="PRTPISMRASEI"/>
</dbReference>
<keyword evidence="6 12" id="KW-0413">Isomerase</keyword>
<dbReference type="GO" id="GO:0003677">
    <property type="term" value="F:DNA binding"/>
    <property type="evidence" value="ECO:0007669"/>
    <property type="project" value="UniProtKB-KW"/>
</dbReference>
<evidence type="ECO:0000256" key="1">
    <source>
        <dbReference type="ARBA" id="ARBA00000213"/>
    </source>
</evidence>
<dbReference type="KEGG" id="ote:Oter_3439"/>
<accession>B1ZV49</accession>
<keyword evidence="4" id="KW-0799">Topoisomerase</keyword>
<gene>
    <name evidence="12" type="ordered locus">Oter_3439</name>
</gene>
<dbReference type="GO" id="GO:0043597">
    <property type="term" value="C:cytoplasmic replication fork"/>
    <property type="evidence" value="ECO:0007669"/>
    <property type="project" value="TreeGrafter"/>
</dbReference>
<evidence type="ECO:0000256" key="7">
    <source>
        <dbReference type="ARBA" id="ARBA00030003"/>
    </source>
</evidence>
<evidence type="ECO:0000256" key="5">
    <source>
        <dbReference type="ARBA" id="ARBA00023125"/>
    </source>
</evidence>
<dbReference type="InterPro" id="IPR023405">
    <property type="entry name" value="Topo_IA_core_domain"/>
</dbReference>
<keyword evidence="5" id="KW-0238">DNA-binding</keyword>
<dbReference type="OrthoDB" id="9803554at2"/>
<organism evidence="12 13">
    <name type="scientific">Opitutus terrae (strain DSM 11246 / JCM 15787 / PB90-1)</name>
    <dbReference type="NCBI Taxonomy" id="452637"/>
    <lineage>
        <taxon>Bacteria</taxon>
        <taxon>Pseudomonadati</taxon>
        <taxon>Verrucomicrobiota</taxon>
        <taxon>Opitutia</taxon>
        <taxon>Opitutales</taxon>
        <taxon>Opitutaceae</taxon>
        <taxon>Opitutus</taxon>
    </lineage>
</organism>
<dbReference type="SMART" id="SM00493">
    <property type="entry name" value="TOPRIM"/>
    <property type="match status" value="1"/>
</dbReference>
<dbReference type="GO" id="GO:0006281">
    <property type="term" value="P:DNA repair"/>
    <property type="evidence" value="ECO:0007669"/>
    <property type="project" value="TreeGrafter"/>
</dbReference>
<dbReference type="SUPFAM" id="SSF56712">
    <property type="entry name" value="Prokaryotic type I DNA topoisomerase"/>
    <property type="match status" value="1"/>
</dbReference>
<dbReference type="STRING" id="452637.Oter_3439"/>
<evidence type="ECO:0000256" key="6">
    <source>
        <dbReference type="ARBA" id="ARBA00023235"/>
    </source>
</evidence>